<feature type="transmembrane region" description="Helical" evidence="9">
    <location>
        <begin position="458"/>
        <end position="486"/>
    </location>
</feature>
<dbReference type="PANTHER" id="PTHR12369">
    <property type="entry name" value="CHONDROITIN SYNTHASE"/>
    <property type="match status" value="1"/>
</dbReference>
<keyword evidence="6 9" id="KW-1133">Transmembrane helix</keyword>
<dbReference type="AlphaFoldDB" id="A0AAE1PGN3"/>
<evidence type="ECO:0000256" key="6">
    <source>
        <dbReference type="ARBA" id="ARBA00022989"/>
    </source>
</evidence>
<evidence type="ECO:0000256" key="5">
    <source>
        <dbReference type="ARBA" id="ARBA00022968"/>
    </source>
</evidence>
<dbReference type="InterPro" id="IPR008428">
    <property type="entry name" value="Chond_GalNAc"/>
</dbReference>
<name>A0AAE1PGN3_9EUCA</name>
<organism evidence="10 11">
    <name type="scientific">Petrolisthes manimaculis</name>
    <dbReference type="NCBI Taxonomy" id="1843537"/>
    <lineage>
        <taxon>Eukaryota</taxon>
        <taxon>Metazoa</taxon>
        <taxon>Ecdysozoa</taxon>
        <taxon>Arthropoda</taxon>
        <taxon>Crustacea</taxon>
        <taxon>Multicrustacea</taxon>
        <taxon>Malacostraca</taxon>
        <taxon>Eumalacostraca</taxon>
        <taxon>Eucarida</taxon>
        <taxon>Decapoda</taxon>
        <taxon>Pleocyemata</taxon>
        <taxon>Anomura</taxon>
        <taxon>Galatheoidea</taxon>
        <taxon>Porcellanidae</taxon>
        <taxon>Petrolisthes</taxon>
    </lineage>
</organism>
<accession>A0AAE1PGN3</accession>
<comment type="similarity">
    <text evidence="2 9">Belongs to the chondroitin N-acetylgalactosaminyltransferase family.</text>
</comment>
<keyword evidence="4 9" id="KW-0812">Transmembrane</keyword>
<keyword evidence="7 9" id="KW-0333">Golgi apparatus</keyword>
<dbReference type="SUPFAM" id="SSF53448">
    <property type="entry name" value="Nucleotide-diphospho-sugar transferases"/>
    <property type="match status" value="1"/>
</dbReference>
<dbReference type="Pfam" id="PF05679">
    <property type="entry name" value="CHGN"/>
    <property type="match status" value="1"/>
</dbReference>
<evidence type="ECO:0000256" key="1">
    <source>
        <dbReference type="ARBA" id="ARBA00004447"/>
    </source>
</evidence>
<evidence type="ECO:0000256" key="8">
    <source>
        <dbReference type="ARBA" id="ARBA00023136"/>
    </source>
</evidence>
<comment type="caution">
    <text evidence="10">The sequence shown here is derived from an EMBL/GenBank/DDBJ whole genome shotgun (WGS) entry which is preliminary data.</text>
</comment>
<reference evidence="10" key="1">
    <citation type="submission" date="2023-11" db="EMBL/GenBank/DDBJ databases">
        <title>Genome assemblies of two species of porcelain crab, Petrolisthes cinctipes and Petrolisthes manimaculis (Anomura: Porcellanidae).</title>
        <authorList>
            <person name="Angst P."/>
        </authorList>
    </citation>
    <scope>NUCLEOTIDE SEQUENCE</scope>
    <source>
        <strain evidence="10">PB745_02</strain>
        <tissue evidence="10">Gill</tissue>
    </source>
</reference>
<dbReference type="PANTHER" id="PTHR12369:SF45">
    <property type="entry name" value="HEXOSYLTRANSFERASE"/>
    <property type="match status" value="1"/>
</dbReference>
<keyword evidence="3 9" id="KW-0808">Transferase</keyword>
<keyword evidence="11" id="KW-1185">Reference proteome</keyword>
<dbReference type="Proteomes" id="UP001292094">
    <property type="component" value="Unassembled WGS sequence"/>
</dbReference>
<evidence type="ECO:0000256" key="3">
    <source>
        <dbReference type="ARBA" id="ARBA00022679"/>
    </source>
</evidence>
<gene>
    <name evidence="10" type="ORF">Pmani_020239</name>
</gene>
<dbReference type="GO" id="GO:0032580">
    <property type="term" value="C:Golgi cisterna membrane"/>
    <property type="evidence" value="ECO:0007669"/>
    <property type="project" value="UniProtKB-SubCell"/>
</dbReference>
<evidence type="ECO:0000256" key="4">
    <source>
        <dbReference type="ARBA" id="ARBA00022692"/>
    </source>
</evidence>
<evidence type="ECO:0000313" key="10">
    <source>
        <dbReference type="EMBL" id="KAK4308049.1"/>
    </source>
</evidence>
<comment type="subcellular location">
    <subcellularLocation>
        <location evidence="1 9">Golgi apparatus</location>
        <location evidence="1 9">Golgi stack membrane</location>
        <topology evidence="1 9">Single-pass type II membrane protein</topology>
    </subcellularLocation>
</comment>
<sequence>MEVRVGGAKIRKVPCMAVGLTVLCCFLYLAPVSWLSVSGGGGAGPTVVGEEEGDPLLPFNFPHPAENITYSSIPSLLPPTPLLGSNEDLVFRYFDSDVSYQTEGVAGRSLTRHEVTLLQSAREAATRHLRPAHAFLSGRYRWLPEGVEYDLLYKDEDGGSDSRVTLYQKLESPRVVRSMAVNQSKVVNVVITLQGRVNKYATFLDHLVKKVLPEDPNLTLTVIYFSDQYLQEARDLTATTFSTLPNFKWNFIPLEETDFSRGRGMHVAAQQLAVPSGESDQLLFFCDVDVLMHPDFFTRCRSNTKPGLQVYYPVVFSLYNPGLVYPLLDRPVPSVSEQLNVDVQSGFWRTFGYGMACMYRQDYLATGGFPDLRTWGGEDVTLYKQFLEMEHIKVIRAPDPSVFHVYHHKECGDTGSESYVACLKSKVVTEGSQMQLGLTLLKVQHGTDLEGILSKRFYYFWLLPYLFGLLVISLLTNLVQALHLLYTKRARTLRNL</sequence>
<dbReference type="InterPro" id="IPR051227">
    <property type="entry name" value="CS_glycosyltransferase"/>
</dbReference>
<dbReference type="EC" id="2.4.1.-" evidence="9"/>
<protein>
    <recommendedName>
        <fullName evidence="9">Hexosyltransferase</fullName>
        <ecNumber evidence="9">2.4.1.-</ecNumber>
    </recommendedName>
</protein>
<evidence type="ECO:0000256" key="2">
    <source>
        <dbReference type="ARBA" id="ARBA00009239"/>
    </source>
</evidence>
<keyword evidence="5 9" id="KW-0735">Signal-anchor</keyword>
<evidence type="ECO:0000313" key="11">
    <source>
        <dbReference type="Proteomes" id="UP001292094"/>
    </source>
</evidence>
<evidence type="ECO:0000256" key="7">
    <source>
        <dbReference type="ARBA" id="ARBA00023034"/>
    </source>
</evidence>
<dbReference type="InterPro" id="IPR029044">
    <property type="entry name" value="Nucleotide-diphossugar_trans"/>
</dbReference>
<proteinExistence type="inferred from homology"/>
<comment type="caution">
    <text evidence="9">Lacks conserved residue(s) required for the propagation of feature annotation.</text>
</comment>
<dbReference type="Gene3D" id="3.90.550.10">
    <property type="entry name" value="Spore Coat Polysaccharide Biosynthesis Protein SpsA, Chain A"/>
    <property type="match status" value="1"/>
</dbReference>
<keyword evidence="8 9" id="KW-0472">Membrane</keyword>
<dbReference type="EMBL" id="JAWZYT010001934">
    <property type="protein sequence ID" value="KAK4308049.1"/>
    <property type="molecule type" value="Genomic_DNA"/>
</dbReference>
<feature type="transmembrane region" description="Helical" evidence="9">
    <location>
        <begin position="12"/>
        <end position="30"/>
    </location>
</feature>
<dbReference type="GO" id="GO:0047238">
    <property type="term" value="F:glucuronosyl-N-acetylgalactosaminyl-proteoglycan 4-beta-N-acetylgalactosaminyltransferase activity"/>
    <property type="evidence" value="ECO:0007669"/>
    <property type="project" value="TreeGrafter"/>
</dbReference>
<evidence type="ECO:0000256" key="9">
    <source>
        <dbReference type="RuleBase" id="RU364016"/>
    </source>
</evidence>